<dbReference type="RefSeq" id="WP_005792672.1">
    <property type="nucleotide sequence ID" value="NZ_ACQT01000001.1"/>
</dbReference>
<reference evidence="3 4" key="1">
    <citation type="submission" date="2009-05" db="EMBL/GenBank/DDBJ databases">
        <title>The draft genome of Acidovorax delafieldii 2AN.</title>
        <authorList>
            <consortium name="US DOE Joint Genome Institute (JGI-PGF)"/>
            <person name="Lucas S."/>
            <person name="Copeland A."/>
            <person name="Lapidus A."/>
            <person name="Glavina del Rio T."/>
            <person name="Tice H."/>
            <person name="Bruce D."/>
            <person name="Goodwin L."/>
            <person name="Pitluck S."/>
            <person name="Larimer F."/>
            <person name="Land M.L."/>
            <person name="Hauser L."/>
            <person name="Shelobolina E.S."/>
            <person name="Picardal F."/>
            <person name="Roden E."/>
            <person name="Emerson D."/>
        </authorList>
    </citation>
    <scope>NUCLEOTIDE SEQUENCE [LARGE SCALE GENOMIC DNA]</scope>
    <source>
        <strain evidence="3 4">2AN</strain>
    </source>
</reference>
<dbReference type="Gene3D" id="3.40.50.300">
    <property type="entry name" value="P-loop containing nucleotide triphosphate hydrolases"/>
    <property type="match status" value="1"/>
</dbReference>
<dbReference type="EMBL" id="ACQT01000001">
    <property type="protein sequence ID" value="EER62363.1"/>
    <property type="molecule type" value="Genomic_DNA"/>
</dbReference>
<dbReference type="Pfam" id="PF00350">
    <property type="entry name" value="Dynamin_N"/>
    <property type="match status" value="1"/>
</dbReference>
<dbReference type="InterPro" id="IPR051943">
    <property type="entry name" value="TRAFAC_Dynamin-like_GTPase"/>
</dbReference>
<feature type="coiled-coil region" evidence="1">
    <location>
        <begin position="401"/>
        <end position="428"/>
    </location>
</feature>
<dbReference type="SUPFAM" id="SSF52540">
    <property type="entry name" value="P-loop containing nucleoside triphosphate hydrolases"/>
    <property type="match status" value="1"/>
</dbReference>
<evidence type="ECO:0000313" key="3">
    <source>
        <dbReference type="EMBL" id="EER62363.1"/>
    </source>
</evidence>
<name>C5SZG7_ACIDE</name>
<dbReference type="InterPro" id="IPR045063">
    <property type="entry name" value="Dynamin_N"/>
</dbReference>
<comment type="caution">
    <text evidence="3">The sequence shown here is derived from an EMBL/GenBank/DDBJ whole genome shotgun (WGS) entry which is preliminary data.</text>
</comment>
<dbReference type="InterPro" id="IPR027417">
    <property type="entry name" value="P-loop_NTPase"/>
</dbReference>
<keyword evidence="1" id="KW-0175">Coiled coil</keyword>
<dbReference type="PATRIC" id="fig|573060.9.peg.5185"/>
<organism evidence="3 4">
    <name type="scientific">Acidovorax delafieldii 2AN</name>
    <dbReference type="NCBI Taxonomy" id="573060"/>
    <lineage>
        <taxon>Bacteria</taxon>
        <taxon>Pseudomonadati</taxon>
        <taxon>Pseudomonadota</taxon>
        <taxon>Betaproteobacteria</taxon>
        <taxon>Burkholderiales</taxon>
        <taxon>Comamonadaceae</taxon>
        <taxon>Acidovorax</taxon>
    </lineage>
</organism>
<evidence type="ECO:0000313" key="4">
    <source>
        <dbReference type="Proteomes" id="UP000003856"/>
    </source>
</evidence>
<dbReference type="Proteomes" id="UP000003856">
    <property type="component" value="Unassembled WGS sequence"/>
</dbReference>
<dbReference type="PANTHER" id="PTHR43681:SF1">
    <property type="entry name" value="SARCALUMENIN"/>
    <property type="match status" value="1"/>
</dbReference>
<dbReference type="AlphaFoldDB" id="C5SZG7"/>
<keyword evidence="4" id="KW-1185">Reference proteome</keyword>
<accession>C5SZG7</accession>
<dbReference type="InterPro" id="IPR022812">
    <property type="entry name" value="Dynamin"/>
</dbReference>
<evidence type="ECO:0000256" key="1">
    <source>
        <dbReference type="SAM" id="Coils"/>
    </source>
</evidence>
<dbReference type="OrthoDB" id="8541181at2"/>
<dbReference type="PRINTS" id="PR00195">
    <property type="entry name" value="DYNAMIN"/>
</dbReference>
<feature type="domain" description="Dynamin N-terminal" evidence="2">
    <location>
        <begin position="101"/>
        <end position="270"/>
    </location>
</feature>
<sequence length="441" mass="48386">MNQTDKDMEGWDQELRSWEPVPHDELADRAAFVAQILSVEPAQNAGVHEFRRLLEQDVRALLSGAEVSSAVTAEVLFRLQGVADKLDLLGSSPALHGKTVVAVAGGFSSGKSSFITSFIEDRQVSLPVGIEPVTSIPTYVVSGAGSAIRGHTYKGGVIDIAPDFYSRLSHAFVHGFGFNLREILPFVAIETPLRGLKHLTFIDLPGYDAAQSEGAHTSDDLSKAREFISQAQALIWLIGADSNGEIPAADLDFLLEQQSDGRQLYVVLNKADLRPEDSLVEVLEQFRSTLDNAGIDFEGLCAYSSALGIQVKYRRQSLKSFLRTLDQPVDARANLLKELNATFRKLYTAMSHNAQSSTEIAEVVNSLELDLHELGLFHNWASTPAAPARGRRRGRTPENVALKAQERLAFLREQLQSLEASDEVARAKKIADSMRLAVKTY</sequence>
<proteinExistence type="predicted"/>
<gene>
    <name evidence="3" type="ORF">AcdelDRAFT_0047</name>
</gene>
<dbReference type="PANTHER" id="PTHR43681">
    <property type="entry name" value="TRANSMEMBRANE GTPASE FZO"/>
    <property type="match status" value="1"/>
</dbReference>
<protein>
    <recommendedName>
        <fullName evidence="2">Dynamin N-terminal domain-containing protein</fullName>
    </recommendedName>
</protein>
<evidence type="ECO:0000259" key="2">
    <source>
        <dbReference type="Pfam" id="PF00350"/>
    </source>
</evidence>